<evidence type="ECO:0000313" key="6">
    <source>
        <dbReference type="EMBL" id="ANS76968.1"/>
    </source>
</evidence>
<accession>A0A1B1N696</accession>
<dbReference type="PANTHER" id="PTHR35372:SF2">
    <property type="entry name" value="SF3 HELICASE DOMAIN-CONTAINING PROTEIN"/>
    <property type="match status" value="1"/>
</dbReference>
<dbReference type="AlphaFoldDB" id="A0A1B1N696"/>
<evidence type="ECO:0000256" key="3">
    <source>
        <dbReference type="ARBA" id="ARBA00022806"/>
    </source>
</evidence>
<dbReference type="SUPFAM" id="SSF52540">
    <property type="entry name" value="P-loop containing nucleoside triphosphate hydrolases"/>
    <property type="match status" value="1"/>
</dbReference>
<keyword evidence="2" id="KW-0378">Hydrolase</keyword>
<dbReference type="RefSeq" id="WP_068700116.1">
    <property type="nucleotide sequence ID" value="NZ_CP014167.1"/>
</dbReference>
<evidence type="ECO:0000256" key="2">
    <source>
        <dbReference type="ARBA" id="ARBA00022801"/>
    </source>
</evidence>
<dbReference type="InterPro" id="IPR014015">
    <property type="entry name" value="Helicase_SF3_DNA-vir"/>
</dbReference>
<dbReference type="GO" id="GO:0005524">
    <property type="term" value="F:ATP binding"/>
    <property type="evidence" value="ECO:0007669"/>
    <property type="project" value="UniProtKB-KW"/>
</dbReference>
<dbReference type="NCBIfam" id="TIGR01613">
    <property type="entry name" value="primase_Cterm"/>
    <property type="match status" value="1"/>
</dbReference>
<keyword evidence="4" id="KW-0067">ATP-binding</keyword>
<evidence type="ECO:0000259" key="5">
    <source>
        <dbReference type="PROSITE" id="PS51206"/>
    </source>
</evidence>
<dbReference type="EMBL" id="CP014167">
    <property type="protein sequence ID" value="ANS76968.1"/>
    <property type="molecule type" value="Genomic_DNA"/>
</dbReference>
<keyword evidence="3" id="KW-0347">Helicase</keyword>
<proteinExistence type="predicted"/>
<dbReference type="PROSITE" id="PS51206">
    <property type="entry name" value="SF3_HELICASE_1"/>
    <property type="match status" value="1"/>
</dbReference>
<dbReference type="Gene3D" id="3.40.50.300">
    <property type="entry name" value="P-loop containing nucleotide triphosphate hydrolases"/>
    <property type="match status" value="1"/>
</dbReference>
<dbReference type="Pfam" id="PF19263">
    <property type="entry name" value="DUF5906"/>
    <property type="match status" value="1"/>
</dbReference>
<evidence type="ECO:0000256" key="1">
    <source>
        <dbReference type="ARBA" id="ARBA00022741"/>
    </source>
</evidence>
<dbReference type="SMART" id="SM00885">
    <property type="entry name" value="D5_N"/>
    <property type="match status" value="1"/>
</dbReference>
<evidence type="ECO:0000256" key="4">
    <source>
        <dbReference type="ARBA" id="ARBA00022840"/>
    </source>
</evidence>
<keyword evidence="7" id="KW-1185">Reference proteome</keyword>
<keyword evidence="1" id="KW-0547">Nucleotide-binding</keyword>
<name>A0A1B1N696_9BACL</name>
<feature type="domain" description="SF3 helicase" evidence="5">
    <location>
        <begin position="620"/>
        <end position="775"/>
    </location>
</feature>
<dbReference type="InterPro" id="IPR051620">
    <property type="entry name" value="ORF904-like_C"/>
</dbReference>
<protein>
    <recommendedName>
        <fullName evidence="5">SF3 helicase domain-containing protein</fullName>
    </recommendedName>
</protein>
<dbReference type="InterPro" id="IPR027417">
    <property type="entry name" value="P-loop_NTPase"/>
</dbReference>
<dbReference type="Pfam" id="PF03288">
    <property type="entry name" value="Pox_D5"/>
    <property type="match status" value="1"/>
</dbReference>
<dbReference type="InterPro" id="IPR004968">
    <property type="entry name" value="DNA_primase/NTPase_C"/>
</dbReference>
<dbReference type="PANTHER" id="PTHR35372">
    <property type="entry name" value="ATP BINDING PROTEIN-RELATED"/>
    <property type="match status" value="1"/>
</dbReference>
<dbReference type="GO" id="GO:0016787">
    <property type="term" value="F:hydrolase activity"/>
    <property type="evidence" value="ECO:0007669"/>
    <property type="project" value="UniProtKB-KW"/>
</dbReference>
<sequence length="918" mass="105744">MESIQSNSLTEEENLFQLIDYFQRVYGNYSKKDACLVISGKKGDSKSLSLSEAFLYPSELSRMAEFVYTKRNFYSLYVGIALQDKAKIAGGRGTADTAVAVPGFGGDFDYFQPGHHKAASIFPSKEAALQLIEKFPFSPSLLIHSGGGFQPQWLFTDLYLFDHPDKRVTYQKVSSRLQKWFRQQAPDVTIDNVGNCAQLFRIPFTKNFKVPDQPKTVELVYFNENRYSFEEIAAWLDEQETAGSKAALKSQSNHAKNNLADANKIIPKCGFMKEVTENQAHQTEPQWLSMGSILVHCENGKELIHKFSKQYPGYSREETEQKFARYWDERDDADSRTSVFRPHTCEHIESVSGACQTCPYLGKIKSPIALGYAKPEPEESIAMIKVAIEQFREAAESGQRPDDDVLVNLDVFERIIELEKNVETMVKAASLEKEIAQLVSLGKRGLQQYKKSLKIERLKSSEHADSQSPSRFFLPNINGFLEFKAALVAKEMMQEQYFAYENQTYLYQNGVYTTEAVDKAIDSMIMKKLGDDFTARRQRDVKLNLDARIYDECRVERESSSAEYKMRFVNVRNGLLDWRTGELFPHDPKFFMKNQLPVRWNPKADRWLAANFIHSVVPADTVPLIEEWLGYLLIPTVKYQKMLLIKGSGKNGKSKFLNYCRELLGDANVSYVELKEFEENRFKAAQLKDKLANIYADISFKRLASTHMIKNLVAGDEISAEEKGERAFPLRSYAKLMFSANDLPASSDTTDGFFRRFFIVPFNKKFTKDNEDVELDTKLGSTPYLESLLVLAVDGLRRLEANKRFSESESVRKEMEIFEYENKPVVQFLEDECILHDNREDRTNSVSKEKLFTAYRNWCERTGRSIMNTTNFFKQLYRETEITREKHEFQPRINGKQIRYISGITLQEEEEDENPFDL</sequence>
<reference evidence="6 7" key="1">
    <citation type="submission" date="2016-01" db="EMBL/GenBank/DDBJ databases">
        <title>Complete Genome Sequence of Paenibacillus yonginensis DCY84, a novel Plant Growth-Promoting Bacteria with Elicitation of Induced Systemic Resistance.</title>
        <authorList>
            <person name="Kim Y.J."/>
            <person name="Yang D.C."/>
            <person name="Sukweenadhi J."/>
        </authorList>
    </citation>
    <scope>NUCLEOTIDE SEQUENCE [LARGE SCALE GENOMIC DNA]</scope>
    <source>
        <strain evidence="6 7">DCY84</strain>
    </source>
</reference>
<gene>
    <name evidence="6" type="ORF">AWM70_22250</name>
</gene>
<organism evidence="6 7">
    <name type="scientific">Paenibacillus yonginensis</name>
    <dbReference type="NCBI Taxonomy" id="1462996"/>
    <lineage>
        <taxon>Bacteria</taxon>
        <taxon>Bacillati</taxon>
        <taxon>Bacillota</taxon>
        <taxon>Bacilli</taxon>
        <taxon>Bacillales</taxon>
        <taxon>Paenibacillaceae</taxon>
        <taxon>Paenibacillus</taxon>
    </lineage>
</organism>
<dbReference type="STRING" id="1462996.AWM70_22250"/>
<dbReference type="InterPro" id="IPR014818">
    <property type="entry name" value="Phage/plasmid_primase_P4_C"/>
</dbReference>
<dbReference type="Pfam" id="PF08706">
    <property type="entry name" value="D5_N"/>
    <property type="match status" value="1"/>
</dbReference>
<evidence type="ECO:0000313" key="7">
    <source>
        <dbReference type="Proteomes" id="UP000092573"/>
    </source>
</evidence>
<dbReference type="InterPro" id="IPR045455">
    <property type="entry name" value="NrS-1_pol-like_helicase"/>
</dbReference>
<dbReference type="GO" id="GO:0004386">
    <property type="term" value="F:helicase activity"/>
    <property type="evidence" value="ECO:0007669"/>
    <property type="project" value="UniProtKB-KW"/>
</dbReference>
<dbReference type="Proteomes" id="UP000092573">
    <property type="component" value="Chromosome"/>
</dbReference>
<dbReference type="InterPro" id="IPR006500">
    <property type="entry name" value="Helicase_put_C_phage/plasmid"/>
</dbReference>
<dbReference type="KEGG" id="pyg:AWM70_22250"/>